<evidence type="ECO:0000313" key="5">
    <source>
        <dbReference type="Proteomes" id="UP000054007"/>
    </source>
</evidence>
<protein>
    <recommendedName>
        <fullName evidence="3">Rho-GAP domain-containing protein</fullName>
    </recommendedName>
</protein>
<feature type="region of interest" description="Disordered" evidence="2">
    <location>
        <begin position="162"/>
        <end position="231"/>
    </location>
</feature>
<dbReference type="OrthoDB" id="79452at2759"/>
<feature type="compositionally biased region" description="Pro residues" evidence="2">
    <location>
        <begin position="644"/>
        <end position="658"/>
    </location>
</feature>
<dbReference type="SUPFAM" id="SSF103657">
    <property type="entry name" value="BAR/IMD domain-like"/>
    <property type="match status" value="1"/>
</dbReference>
<dbReference type="STRING" id="1314674.A0A0D7BAZ8"/>
<dbReference type="Proteomes" id="UP000054007">
    <property type="component" value="Unassembled WGS sequence"/>
</dbReference>
<sequence length="761" mass="85084">MADIPYSRPSLSDYQLVGDGPVPLFDFELRCCGDYVSFFHERRRIEEVYIESLVKLHRKIKSIDAFLDVRDRTELGTARVAWNEIRDNLEREAQARQAFLSSLTTDVIQPLTSVKETQERTRKRVKEDLKESSAAYNEYAEVTLPKLKSRYLKKFAEVEDHKRAEMIPPPKSPPPMPEPPVIPQSTRPAAGPTAVYRPNVTAPQPLRPLDRRPSGSTAGPRNRSPSSSTAFSDFAHQGKKQLNTLIGLLDSRGASVKDGMGGGRENLALRNVRAKRELEDLDKAYRTGVHHLETLKLRRARILESGYSSVHVFVEEAAKSTKSAFERYTDNMIATTTTLTQLNVHARHMVDRISAERDLARLAKRIPKSLASLEPEPVSYEHGLVGACKDLIFGFSLVDYATSHNLREGELPRIVKLCISEIDARGLESEGIYRVSGRHAIVQTLQRAIEKDEAAFEFHPQQDIYAIASLLKLFLRELPEPMFRFPLQDRIHHSEELTEHQNNNFALLKAKIRRLPNVHQVTLKALVEHLSRVVALCDINKMDAKNVAIVFGGVIFGEDELPQGGDILTIQNWKDSLMEDMIIHSHIIFGDEPFKRTEESKVEPKSEAKTKLPRSPTKYVHNPPPPSVSPTSSSSKPGSADNSPPLPPTPITGEPPAPKYSYGSKRTKFAKPGGENSQDFTPRLPQRPNYSIHPSMRSGQVSPTKERMDPPAIPVASPDAPHFPEEISPTMSDTDVESFEDIGSAVSNQSTTDTIPDVTTP</sequence>
<dbReference type="GO" id="GO:0005737">
    <property type="term" value="C:cytoplasm"/>
    <property type="evidence" value="ECO:0007669"/>
    <property type="project" value="TreeGrafter"/>
</dbReference>
<organism evidence="4 5">
    <name type="scientific">Cylindrobasidium torrendii FP15055 ss-10</name>
    <dbReference type="NCBI Taxonomy" id="1314674"/>
    <lineage>
        <taxon>Eukaryota</taxon>
        <taxon>Fungi</taxon>
        <taxon>Dikarya</taxon>
        <taxon>Basidiomycota</taxon>
        <taxon>Agaricomycotina</taxon>
        <taxon>Agaricomycetes</taxon>
        <taxon>Agaricomycetidae</taxon>
        <taxon>Agaricales</taxon>
        <taxon>Marasmiineae</taxon>
        <taxon>Physalacriaceae</taxon>
        <taxon>Cylindrobasidium</taxon>
    </lineage>
</organism>
<dbReference type="InterPro" id="IPR027267">
    <property type="entry name" value="AH/BAR_dom_sf"/>
</dbReference>
<dbReference type="AlphaFoldDB" id="A0A0D7BAZ8"/>
<dbReference type="InterPro" id="IPR008936">
    <property type="entry name" value="Rho_GTPase_activation_prot"/>
</dbReference>
<dbReference type="SMART" id="SM00324">
    <property type="entry name" value="RhoGAP"/>
    <property type="match status" value="1"/>
</dbReference>
<evidence type="ECO:0000256" key="2">
    <source>
        <dbReference type="SAM" id="MobiDB-lite"/>
    </source>
</evidence>
<reference evidence="4 5" key="1">
    <citation type="journal article" date="2015" name="Fungal Genet. Biol.">
        <title>Evolution of novel wood decay mechanisms in Agaricales revealed by the genome sequences of Fistulina hepatica and Cylindrobasidium torrendii.</title>
        <authorList>
            <person name="Floudas D."/>
            <person name="Held B.W."/>
            <person name="Riley R."/>
            <person name="Nagy L.G."/>
            <person name="Koehler G."/>
            <person name="Ransdell A.S."/>
            <person name="Younus H."/>
            <person name="Chow J."/>
            <person name="Chiniquy J."/>
            <person name="Lipzen A."/>
            <person name="Tritt A."/>
            <person name="Sun H."/>
            <person name="Haridas S."/>
            <person name="LaButti K."/>
            <person name="Ohm R.A."/>
            <person name="Kues U."/>
            <person name="Blanchette R.A."/>
            <person name="Grigoriev I.V."/>
            <person name="Minto R.E."/>
            <person name="Hibbett D.S."/>
        </authorList>
    </citation>
    <scope>NUCLEOTIDE SEQUENCE [LARGE SCALE GENOMIC DNA]</scope>
    <source>
        <strain evidence="4 5">FP15055 ss-10</strain>
    </source>
</reference>
<dbReference type="PANTHER" id="PTHR23176">
    <property type="entry name" value="RHO/RAC/CDC GTPASE-ACTIVATING PROTEIN"/>
    <property type="match status" value="1"/>
</dbReference>
<feature type="region of interest" description="Disordered" evidence="2">
    <location>
        <begin position="596"/>
        <end position="734"/>
    </location>
</feature>
<feature type="compositionally biased region" description="Polar residues" evidence="2">
    <location>
        <begin position="214"/>
        <end position="231"/>
    </location>
</feature>
<dbReference type="Gene3D" id="1.20.1270.60">
    <property type="entry name" value="Arfaptin homology (AH) domain/BAR domain"/>
    <property type="match status" value="1"/>
</dbReference>
<keyword evidence="1" id="KW-0343">GTPase activation</keyword>
<dbReference type="PROSITE" id="PS50238">
    <property type="entry name" value="RHOGAP"/>
    <property type="match status" value="1"/>
</dbReference>
<dbReference type="EMBL" id="KN880526">
    <property type="protein sequence ID" value="KIY67425.1"/>
    <property type="molecule type" value="Genomic_DNA"/>
</dbReference>
<accession>A0A0D7BAZ8</accession>
<evidence type="ECO:0000313" key="4">
    <source>
        <dbReference type="EMBL" id="KIY67425.1"/>
    </source>
</evidence>
<evidence type="ECO:0000259" key="3">
    <source>
        <dbReference type="PROSITE" id="PS50238"/>
    </source>
</evidence>
<dbReference type="GO" id="GO:0005096">
    <property type="term" value="F:GTPase activator activity"/>
    <property type="evidence" value="ECO:0007669"/>
    <property type="project" value="UniProtKB-KW"/>
</dbReference>
<dbReference type="CDD" id="cd00159">
    <property type="entry name" value="RhoGAP"/>
    <property type="match status" value="1"/>
</dbReference>
<dbReference type="PANTHER" id="PTHR23176:SF134">
    <property type="entry name" value="RHO-TYPE GTPASE-ACTIVATING PROTEIN"/>
    <property type="match status" value="1"/>
</dbReference>
<feature type="domain" description="Rho-GAP" evidence="3">
    <location>
        <begin position="395"/>
        <end position="589"/>
    </location>
</feature>
<dbReference type="Pfam" id="PF00611">
    <property type="entry name" value="FCH"/>
    <property type="match status" value="1"/>
</dbReference>
<dbReference type="InterPro" id="IPR050729">
    <property type="entry name" value="Rho-GAP"/>
</dbReference>
<dbReference type="Pfam" id="PF00620">
    <property type="entry name" value="RhoGAP"/>
    <property type="match status" value="1"/>
</dbReference>
<dbReference type="InterPro" id="IPR001060">
    <property type="entry name" value="FCH_dom"/>
</dbReference>
<dbReference type="InterPro" id="IPR000198">
    <property type="entry name" value="RhoGAP_dom"/>
</dbReference>
<dbReference type="Gene3D" id="1.10.555.10">
    <property type="entry name" value="Rho GTPase activation protein"/>
    <property type="match status" value="1"/>
</dbReference>
<feature type="compositionally biased region" description="Low complexity" evidence="2">
    <location>
        <begin position="629"/>
        <end position="639"/>
    </location>
</feature>
<feature type="compositionally biased region" description="Pro residues" evidence="2">
    <location>
        <begin position="167"/>
        <end position="182"/>
    </location>
</feature>
<keyword evidence="5" id="KW-1185">Reference proteome</keyword>
<dbReference type="SUPFAM" id="SSF48350">
    <property type="entry name" value="GTPase activation domain, GAP"/>
    <property type="match status" value="1"/>
</dbReference>
<name>A0A0D7BAZ8_9AGAR</name>
<dbReference type="GO" id="GO:0007165">
    <property type="term" value="P:signal transduction"/>
    <property type="evidence" value="ECO:0007669"/>
    <property type="project" value="InterPro"/>
</dbReference>
<proteinExistence type="predicted"/>
<feature type="compositionally biased region" description="Basic and acidic residues" evidence="2">
    <location>
        <begin position="596"/>
        <end position="610"/>
    </location>
</feature>
<evidence type="ECO:0000256" key="1">
    <source>
        <dbReference type="ARBA" id="ARBA00022468"/>
    </source>
</evidence>
<gene>
    <name evidence="4" type="ORF">CYLTODRAFT_397104</name>
</gene>